<dbReference type="SUPFAM" id="SSF75217">
    <property type="entry name" value="alpha/beta knot"/>
    <property type="match status" value="1"/>
</dbReference>
<dbReference type="KEGG" id="msil:METEAL_40460"/>
<evidence type="ECO:0000256" key="5">
    <source>
        <dbReference type="ARBA" id="ARBA00022603"/>
    </source>
</evidence>
<evidence type="ECO:0000259" key="11">
    <source>
        <dbReference type="Pfam" id="PF04452"/>
    </source>
</evidence>
<dbReference type="InterPro" id="IPR029026">
    <property type="entry name" value="tRNA_m1G_MTases_N"/>
</dbReference>
<dbReference type="InterPro" id="IPR029028">
    <property type="entry name" value="Alpha/beta_knot_MTases"/>
</dbReference>
<dbReference type="InterPro" id="IPR006700">
    <property type="entry name" value="RsmE"/>
</dbReference>
<comment type="catalytic activity">
    <reaction evidence="9 10">
        <text>uridine(1498) in 16S rRNA + S-adenosyl-L-methionine = N(3)-methyluridine(1498) in 16S rRNA + S-adenosyl-L-homocysteine + H(+)</text>
        <dbReference type="Rhea" id="RHEA:42920"/>
        <dbReference type="Rhea" id="RHEA-COMP:10283"/>
        <dbReference type="Rhea" id="RHEA-COMP:10284"/>
        <dbReference type="ChEBI" id="CHEBI:15378"/>
        <dbReference type="ChEBI" id="CHEBI:57856"/>
        <dbReference type="ChEBI" id="CHEBI:59789"/>
        <dbReference type="ChEBI" id="CHEBI:65315"/>
        <dbReference type="ChEBI" id="CHEBI:74502"/>
        <dbReference type="EC" id="2.1.1.193"/>
    </reaction>
</comment>
<keyword evidence="5 10" id="KW-0489">Methyltransferase</keyword>
<dbReference type="GO" id="GO:0070475">
    <property type="term" value="P:rRNA base methylation"/>
    <property type="evidence" value="ECO:0007669"/>
    <property type="project" value="TreeGrafter"/>
</dbReference>
<dbReference type="Pfam" id="PF04452">
    <property type="entry name" value="Methyltrans_RNA"/>
    <property type="match status" value="1"/>
</dbReference>
<dbReference type="PANTHER" id="PTHR30027:SF3">
    <property type="entry name" value="16S RRNA (URACIL(1498)-N(3))-METHYLTRANSFERASE"/>
    <property type="match status" value="1"/>
</dbReference>
<evidence type="ECO:0000256" key="9">
    <source>
        <dbReference type="ARBA" id="ARBA00047944"/>
    </source>
</evidence>
<proteinExistence type="inferred from homology"/>
<reference evidence="13" key="1">
    <citation type="journal article" date="2023" name="Int. J. Syst. Evol. Microbiol.">
        <title>Mesoterricola silvestris gen. nov., sp. nov., Mesoterricola sediminis sp. nov., Geothrix oryzae sp. nov., Geothrix edaphica sp. nov., Geothrix rubra sp. nov., and Geothrix limicola sp. nov., six novel members of Acidobacteriota isolated from soils.</title>
        <authorList>
            <person name="Itoh H."/>
            <person name="Sugisawa Y."/>
            <person name="Mise K."/>
            <person name="Xu Z."/>
            <person name="Kuniyasu M."/>
            <person name="Ushijima N."/>
            <person name="Kawano K."/>
            <person name="Kobayashi E."/>
            <person name="Shiratori Y."/>
            <person name="Masuda Y."/>
            <person name="Senoo K."/>
        </authorList>
    </citation>
    <scope>NUCLEOTIDE SEQUENCE [LARGE SCALE GENOMIC DNA]</scope>
    <source>
        <strain evidence="13">W79</strain>
    </source>
</reference>
<dbReference type="AlphaFoldDB" id="A0AA48KC11"/>
<dbReference type="PIRSF" id="PIRSF015601">
    <property type="entry name" value="MTase_slr0722"/>
    <property type="match status" value="1"/>
</dbReference>
<dbReference type="GO" id="GO:0005737">
    <property type="term" value="C:cytoplasm"/>
    <property type="evidence" value="ECO:0007669"/>
    <property type="project" value="UniProtKB-SubCell"/>
</dbReference>
<evidence type="ECO:0000256" key="3">
    <source>
        <dbReference type="ARBA" id="ARBA00022490"/>
    </source>
</evidence>
<dbReference type="InterPro" id="IPR046886">
    <property type="entry name" value="RsmE_MTase_dom"/>
</dbReference>
<feature type="domain" description="Ribosomal RNA small subunit methyltransferase E methyltransferase" evidence="11">
    <location>
        <begin position="92"/>
        <end position="232"/>
    </location>
</feature>
<dbReference type="GO" id="GO:0070042">
    <property type="term" value="F:rRNA (uridine-N3-)-methyltransferase activity"/>
    <property type="evidence" value="ECO:0007669"/>
    <property type="project" value="TreeGrafter"/>
</dbReference>
<gene>
    <name evidence="12" type="ORF">METEAL_40460</name>
</gene>
<keyword evidence="3 10" id="KW-0963">Cytoplasm</keyword>
<dbReference type="EC" id="2.1.1.193" evidence="10"/>
<evidence type="ECO:0000256" key="4">
    <source>
        <dbReference type="ARBA" id="ARBA00022552"/>
    </source>
</evidence>
<evidence type="ECO:0000256" key="6">
    <source>
        <dbReference type="ARBA" id="ARBA00022679"/>
    </source>
</evidence>
<evidence type="ECO:0000256" key="1">
    <source>
        <dbReference type="ARBA" id="ARBA00004496"/>
    </source>
</evidence>
<evidence type="ECO:0000256" key="10">
    <source>
        <dbReference type="PIRNR" id="PIRNR015601"/>
    </source>
</evidence>
<dbReference type="EMBL" id="AP027080">
    <property type="protein sequence ID" value="BDU74872.1"/>
    <property type="molecule type" value="Genomic_DNA"/>
</dbReference>
<evidence type="ECO:0000313" key="13">
    <source>
        <dbReference type="Proteomes" id="UP001238179"/>
    </source>
</evidence>
<name>A0AA48KC11_9BACT</name>
<evidence type="ECO:0000256" key="2">
    <source>
        <dbReference type="ARBA" id="ARBA00005528"/>
    </source>
</evidence>
<dbReference type="RefSeq" id="WP_316413544.1">
    <property type="nucleotide sequence ID" value="NZ_AP027080.1"/>
</dbReference>
<sequence>MSLPRFFLTQADLPREGSLLPLEPAQAKHLWVLRLGAGAALELVLPSGPWKADLAEITKDRAVARLVRPLEEQREPAFPVHAWIPLTAQLSLLDDVLPGLVELGATSIQPVAYERSEYDPAKTQARFERWERIIRGACEQSHRSRIPALGQPAEFDALLGVDVPQRWVAYEVRAGEGNPRLEPGPVAFTSGPEGGITDAEFAALTGAGWKPVTLGGSILRAVTCPVALLGAIRFQNPR</sequence>
<evidence type="ECO:0000313" key="12">
    <source>
        <dbReference type="EMBL" id="BDU74872.1"/>
    </source>
</evidence>
<dbReference type="Proteomes" id="UP001238179">
    <property type="component" value="Chromosome"/>
</dbReference>
<comment type="similarity">
    <text evidence="2 10">Belongs to the RNA methyltransferase RsmE family.</text>
</comment>
<protein>
    <recommendedName>
        <fullName evidence="10">Ribosomal RNA small subunit methyltransferase E</fullName>
        <ecNumber evidence="10">2.1.1.193</ecNumber>
    </recommendedName>
</protein>
<comment type="subcellular location">
    <subcellularLocation>
        <location evidence="1 10">Cytoplasm</location>
    </subcellularLocation>
</comment>
<keyword evidence="4 10" id="KW-0698">rRNA processing</keyword>
<dbReference type="Gene3D" id="3.40.1280.10">
    <property type="match status" value="1"/>
</dbReference>
<accession>A0AA48KC11</accession>
<evidence type="ECO:0000256" key="8">
    <source>
        <dbReference type="ARBA" id="ARBA00025699"/>
    </source>
</evidence>
<dbReference type="CDD" id="cd18084">
    <property type="entry name" value="RsmE-like"/>
    <property type="match status" value="1"/>
</dbReference>
<keyword evidence="7 10" id="KW-0949">S-adenosyl-L-methionine</keyword>
<comment type="function">
    <text evidence="8 10">Specifically methylates the N3 position of the uracil ring of uridine 1498 (m3U1498) in 16S rRNA. Acts on the fully assembled 30S ribosomal subunit.</text>
</comment>
<keyword evidence="6 10" id="KW-0808">Transferase</keyword>
<dbReference type="PANTHER" id="PTHR30027">
    <property type="entry name" value="RIBOSOMAL RNA SMALL SUBUNIT METHYLTRANSFERASE E"/>
    <property type="match status" value="1"/>
</dbReference>
<organism evidence="12 13">
    <name type="scientific">Mesoterricola silvestris</name>
    <dbReference type="NCBI Taxonomy" id="2927979"/>
    <lineage>
        <taxon>Bacteria</taxon>
        <taxon>Pseudomonadati</taxon>
        <taxon>Acidobacteriota</taxon>
        <taxon>Holophagae</taxon>
        <taxon>Holophagales</taxon>
        <taxon>Holophagaceae</taxon>
        <taxon>Mesoterricola</taxon>
    </lineage>
</organism>
<dbReference type="NCBIfam" id="TIGR00046">
    <property type="entry name" value="RsmE family RNA methyltransferase"/>
    <property type="match status" value="1"/>
</dbReference>
<keyword evidence="13" id="KW-1185">Reference proteome</keyword>
<evidence type="ECO:0000256" key="7">
    <source>
        <dbReference type="ARBA" id="ARBA00022691"/>
    </source>
</evidence>